<dbReference type="EMBL" id="GBXM01018785">
    <property type="protein sequence ID" value="JAH89792.1"/>
    <property type="molecule type" value="Transcribed_RNA"/>
</dbReference>
<evidence type="ECO:0000313" key="1">
    <source>
        <dbReference type="EMBL" id="JAH89792.1"/>
    </source>
</evidence>
<reference evidence="1" key="2">
    <citation type="journal article" date="2015" name="Fish Shellfish Immunol.">
        <title>Early steps in the European eel (Anguilla anguilla)-Vibrio vulnificus interaction in the gills: Role of the RtxA13 toxin.</title>
        <authorList>
            <person name="Callol A."/>
            <person name="Pajuelo D."/>
            <person name="Ebbesson L."/>
            <person name="Teles M."/>
            <person name="MacKenzie S."/>
            <person name="Amaro C."/>
        </authorList>
    </citation>
    <scope>NUCLEOTIDE SEQUENCE</scope>
</reference>
<name>A0A0E9WHG6_ANGAN</name>
<reference evidence="1" key="1">
    <citation type="submission" date="2014-11" db="EMBL/GenBank/DDBJ databases">
        <authorList>
            <person name="Amaro Gonzalez C."/>
        </authorList>
    </citation>
    <scope>NUCLEOTIDE SEQUENCE</scope>
</reference>
<dbReference type="AlphaFoldDB" id="A0A0E9WHG6"/>
<accession>A0A0E9WHG6</accession>
<proteinExistence type="predicted"/>
<organism evidence="1">
    <name type="scientific">Anguilla anguilla</name>
    <name type="common">European freshwater eel</name>
    <name type="synonym">Muraena anguilla</name>
    <dbReference type="NCBI Taxonomy" id="7936"/>
    <lineage>
        <taxon>Eukaryota</taxon>
        <taxon>Metazoa</taxon>
        <taxon>Chordata</taxon>
        <taxon>Craniata</taxon>
        <taxon>Vertebrata</taxon>
        <taxon>Euteleostomi</taxon>
        <taxon>Actinopterygii</taxon>
        <taxon>Neopterygii</taxon>
        <taxon>Teleostei</taxon>
        <taxon>Anguilliformes</taxon>
        <taxon>Anguillidae</taxon>
        <taxon>Anguilla</taxon>
    </lineage>
</organism>
<sequence length="48" mass="5413">MHHRCWSRGLSIPGSRHQSRKALIPTTWNVVSKGQCTKGKGNRVMLIV</sequence>
<protein>
    <submittedName>
        <fullName evidence="1">Uncharacterized protein</fullName>
    </submittedName>
</protein>